<comment type="catalytic activity">
    <reaction evidence="2">
        <text>a 3'-end 2',3'-cyclophospho-ribonucleotide-RNA + H2O = a 3'-end 2'-phospho-ribonucleotide-RNA + H(+)</text>
        <dbReference type="Rhea" id="RHEA:11828"/>
        <dbReference type="Rhea" id="RHEA-COMP:10464"/>
        <dbReference type="Rhea" id="RHEA-COMP:17353"/>
        <dbReference type="ChEBI" id="CHEBI:15377"/>
        <dbReference type="ChEBI" id="CHEBI:15378"/>
        <dbReference type="ChEBI" id="CHEBI:83064"/>
        <dbReference type="ChEBI" id="CHEBI:173113"/>
        <dbReference type="EC" id="3.1.4.58"/>
    </reaction>
</comment>
<keyword evidence="5" id="KW-1185">Reference proteome</keyword>
<dbReference type="HAMAP" id="MF_01940">
    <property type="entry name" value="RNA_CPDase"/>
    <property type="match status" value="1"/>
</dbReference>
<feature type="active site" description="Proton acceptor" evidence="2">
    <location>
        <position position="134"/>
    </location>
</feature>
<organism evidence="4 5">
    <name type="scientific">Cellulosimicrobium arenosum</name>
    <dbReference type="NCBI Taxonomy" id="2708133"/>
    <lineage>
        <taxon>Bacteria</taxon>
        <taxon>Bacillati</taxon>
        <taxon>Actinomycetota</taxon>
        <taxon>Actinomycetes</taxon>
        <taxon>Micrococcales</taxon>
        <taxon>Promicromonosporaceae</taxon>
        <taxon>Cellulosimicrobium</taxon>
    </lineage>
</organism>
<dbReference type="EMBL" id="JACYHB010000006">
    <property type="protein sequence ID" value="MBD8079156.1"/>
    <property type="molecule type" value="Genomic_DNA"/>
</dbReference>
<protein>
    <recommendedName>
        <fullName evidence="2">RNA 2',3'-cyclic phosphodiesterase</fullName>
        <shortName evidence="2">RNA 2',3'-CPDase</shortName>
        <ecNumber evidence="2">3.1.4.58</ecNumber>
    </recommendedName>
</protein>
<dbReference type="NCBIfam" id="TIGR02258">
    <property type="entry name" value="2_5_ligase"/>
    <property type="match status" value="1"/>
</dbReference>
<feature type="short sequence motif" description="HXTX 2" evidence="2">
    <location>
        <begin position="134"/>
        <end position="137"/>
    </location>
</feature>
<dbReference type="AlphaFoldDB" id="A0A927G957"/>
<comment type="function">
    <text evidence="2">Hydrolyzes RNA 2',3'-cyclic phosphodiester to an RNA 2'-phosphomonoester.</text>
</comment>
<dbReference type="Gene3D" id="3.90.1140.10">
    <property type="entry name" value="Cyclic phosphodiesterase"/>
    <property type="match status" value="1"/>
</dbReference>
<dbReference type="Pfam" id="PF13563">
    <property type="entry name" value="2_5_RNA_ligase2"/>
    <property type="match status" value="1"/>
</dbReference>
<dbReference type="EC" id="3.1.4.58" evidence="2"/>
<feature type="region of interest" description="Disordered" evidence="3">
    <location>
        <begin position="140"/>
        <end position="164"/>
    </location>
</feature>
<dbReference type="RefSeq" id="WP_191828752.1">
    <property type="nucleotide sequence ID" value="NZ_JACYHB010000006.1"/>
</dbReference>
<dbReference type="Proteomes" id="UP000610846">
    <property type="component" value="Unassembled WGS sequence"/>
</dbReference>
<dbReference type="InterPro" id="IPR004175">
    <property type="entry name" value="RNA_CPDase"/>
</dbReference>
<dbReference type="GO" id="GO:0004113">
    <property type="term" value="F:2',3'-cyclic-nucleotide 3'-phosphodiesterase activity"/>
    <property type="evidence" value="ECO:0007669"/>
    <property type="project" value="InterPro"/>
</dbReference>
<feature type="short sequence motif" description="HXTX 1" evidence="2">
    <location>
        <begin position="47"/>
        <end position="50"/>
    </location>
</feature>
<accession>A0A927G957</accession>
<evidence type="ECO:0000256" key="1">
    <source>
        <dbReference type="ARBA" id="ARBA00022801"/>
    </source>
</evidence>
<dbReference type="PANTHER" id="PTHR35561">
    <property type="entry name" value="RNA 2',3'-CYCLIC PHOSPHODIESTERASE"/>
    <property type="match status" value="1"/>
</dbReference>
<evidence type="ECO:0000256" key="3">
    <source>
        <dbReference type="SAM" id="MobiDB-lite"/>
    </source>
</evidence>
<dbReference type="InterPro" id="IPR009097">
    <property type="entry name" value="Cyclic_Pdiesterase"/>
</dbReference>
<evidence type="ECO:0000313" key="4">
    <source>
        <dbReference type="EMBL" id="MBD8079156.1"/>
    </source>
</evidence>
<dbReference type="SUPFAM" id="SSF55144">
    <property type="entry name" value="LigT-like"/>
    <property type="match status" value="1"/>
</dbReference>
<evidence type="ECO:0000313" key="5">
    <source>
        <dbReference type="Proteomes" id="UP000610846"/>
    </source>
</evidence>
<dbReference type="GO" id="GO:0008664">
    <property type="term" value="F:RNA 2',3'-cyclic 3'-phosphodiesterase activity"/>
    <property type="evidence" value="ECO:0007669"/>
    <property type="project" value="UniProtKB-EC"/>
</dbReference>
<name>A0A927G957_9MICO</name>
<reference evidence="4" key="1">
    <citation type="journal article" date="2018" name="Curr. Microbiol.">
        <title>Cellulosimicrobium arenosum sp. nov., Isolated from Marine Sediment Sand.</title>
        <authorList>
            <person name="Oh M."/>
            <person name="Kim J.H."/>
            <person name="Yoon J.H."/>
            <person name="Schumann P."/>
            <person name="Kim W."/>
        </authorList>
    </citation>
    <scope>NUCLEOTIDE SEQUENCE</scope>
    <source>
        <strain evidence="4">KCTC 49039</strain>
    </source>
</reference>
<feature type="active site" description="Proton donor" evidence="2">
    <location>
        <position position="47"/>
    </location>
</feature>
<proteinExistence type="inferred from homology"/>
<comment type="similarity">
    <text evidence="2">Belongs to the 2H phosphoesterase superfamily. ThpR family.</text>
</comment>
<evidence type="ECO:0000256" key="2">
    <source>
        <dbReference type="HAMAP-Rule" id="MF_01940"/>
    </source>
</evidence>
<gene>
    <name evidence="4" type="primary">thpR</name>
    <name evidence="4" type="ORF">IF651_08845</name>
</gene>
<dbReference type="PANTHER" id="PTHR35561:SF1">
    <property type="entry name" value="RNA 2',3'-CYCLIC PHOSPHODIESTERASE"/>
    <property type="match status" value="1"/>
</dbReference>
<keyword evidence="1 2" id="KW-0378">Hydrolase</keyword>
<reference evidence="4" key="2">
    <citation type="submission" date="2020-09" db="EMBL/GenBank/DDBJ databases">
        <authorList>
            <person name="Yu Y."/>
        </authorList>
    </citation>
    <scope>NUCLEOTIDE SEQUENCE</scope>
    <source>
        <strain evidence="4">KCTC 49039</strain>
    </source>
</reference>
<sequence length="223" mass="23301">MRLFAALYPGAAAGDHLELALSSVGAHETRLAGGSPPVRWVPRELWHVTVSFFGEVPDGAVPDLTDVLARVAGGVCGPQLALHGAGVFDARVLWVGVGGDREPVGGLRDLSRDVADAAEDVGLRPDRRPRRRAHLTVGRVGGRERGAARRAARRGPDRGAGTASTATDTLVAAASALAVYEGPRWDATELVLVASDVDHASGRVVHHRLERLAFTTGTPPTAG</sequence>
<comment type="caution">
    <text evidence="4">The sequence shown here is derived from an EMBL/GenBank/DDBJ whole genome shotgun (WGS) entry which is preliminary data.</text>
</comment>